<dbReference type="RefSeq" id="WP_081144978.1">
    <property type="nucleotide sequence ID" value="NZ_LVYD01000001.1"/>
</dbReference>
<dbReference type="Pfam" id="PF01814">
    <property type="entry name" value="Hemerythrin"/>
    <property type="match status" value="1"/>
</dbReference>
<proteinExistence type="predicted"/>
<evidence type="ECO:0000259" key="1">
    <source>
        <dbReference type="Pfam" id="PF01814"/>
    </source>
</evidence>
<keyword evidence="3" id="KW-1185">Reference proteome</keyword>
<dbReference type="STRING" id="1703345.A3860_02710"/>
<gene>
    <name evidence="2" type="ORF">A3860_02710</name>
</gene>
<protein>
    <recommendedName>
        <fullName evidence="1">Hemerythrin-like domain-containing protein</fullName>
    </recommendedName>
</protein>
<dbReference type="Proteomes" id="UP000192796">
    <property type="component" value="Unassembled WGS sequence"/>
</dbReference>
<dbReference type="AlphaFoldDB" id="A0A1V9G9J0"/>
<comment type="caution">
    <text evidence="2">The sequence shown here is derived from an EMBL/GenBank/DDBJ whole genome shotgun (WGS) entry which is preliminary data.</text>
</comment>
<dbReference type="OrthoDB" id="5654170at2"/>
<accession>A0A1V9G9J0</accession>
<feature type="domain" description="Hemerythrin-like" evidence="1">
    <location>
        <begin position="3"/>
        <end position="135"/>
    </location>
</feature>
<reference evidence="2 3" key="1">
    <citation type="submission" date="2016-03" db="EMBL/GenBank/DDBJ databases">
        <title>Niastella vici sp. nov., isolated from farmland soil.</title>
        <authorList>
            <person name="Chen L."/>
            <person name="Wang D."/>
            <person name="Yang S."/>
            <person name="Wang G."/>
        </authorList>
    </citation>
    <scope>NUCLEOTIDE SEQUENCE [LARGE SCALE GENOMIC DNA]</scope>
    <source>
        <strain evidence="2 3">DJ57</strain>
    </source>
</reference>
<dbReference type="EMBL" id="LVYD01000001">
    <property type="protein sequence ID" value="OQP67283.1"/>
    <property type="molecule type" value="Genomic_DNA"/>
</dbReference>
<organism evidence="2 3">
    <name type="scientific">Niastella vici</name>
    <dbReference type="NCBI Taxonomy" id="1703345"/>
    <lineage>
        <taxon>Bacteria</taxon>
        <taxon>Pseudomonadati</taxon>
        <taxon>Bacteroidota</taxon>
        <taxon>Chitinophagia</taxon>
        <taxon>Chitinophagales</taxon>
        <taxon>Chitinophagaceae</taxon>
        <taxon>Niastella</taxon>
    </lineage>
</organism>
<sequence>MRYNIFNQIHKALRALLYDTALIIQQTDFTNAAETAKALEKIKVLVELFDKHAYYEDNYILPAIEEFDAAVIKDFEQEHQEDYALGQQLRQLMDGLTKAIALNDRIEAGLALHNAFVAFMVFNLTHMAKEEQLLNAVLWKHFDDGQIMALNRTIVANISQEEMELGNFWMLKSLNNLEIINWLKLVRVNATEPAFRGLYLMASDALPDNRWQTIKEALGEGAVA</sequence>
<evidence type="ECO:0000313" key="2">
    <source>
        <dbReference type="EMBL" id="OQP67283.1"/>
    </source>
</evidence>
<evidence type="ECO:0000313" key="3">
    <source>
        <dbReference type="Proteomes" id="UP000192796"/>
    </source>
</evidence>
<dbReference type="Gene3D" id="1.20.120.520">
    <property type="entry name" value="nmb1532 protein domain like"/>
    <property type="match status" value="1"/>
</dbReference>
<name>A0A1V9G9J0_9BACT</name>
<dbReference type="InterPro" id="IPR012312">
    <property type="entry name" value="Hemerythrin-like"/>
</dbReference>